<evidence type="ECO:0000259" key="9">
    <source>
        <dbReference type="PROSITE" id="PS50109"/>
    </source>
</evidence>
<keyword evidence="8" id="KW-1133">Transmembrane helix</keyword>
<keyword evidence="7" id="KW-0902">Two-component regulatory system</keyword>
<dbReference type="SUPFAM" id="SSF55874">
    <property type="entry name" value="ATPase domain of HSP90 chaperone/DNA topoisomerase II/histidine kinase"/>
    <property type="match status" value="1"/>
</dbReference>
<keyword evidence="11" id="KW-1185">Reference proteome</keyword>
<dbReference type="Proteomes" id="UP000279194">
    <property type="component" value="Unassembled WGS sequence"/>
</dbReference>
<dbReference type="GO" id="GO:0005886">
    <property type="term" value="C:plasma membrane"/>
    <property type="evidence" value="ECO:0007669"/>
    <property type="project" value="TreeGrafter"/>
</dbReference>
<dbReference type="Gene3D" id="1.10.287.130">
    <property type="match status" value="1"/>
</dbReference>
<proteinExistence type="predicted"/>
<dbReference type="GO" id="GO:0000155">
    <property type="term" value="F:phosphorelay sensor kinase activity"/>
    <property type="evidence" value="ECO:0007669"/>
    <property type="project" value="InterPro"/>
</dbReference>
<evidence type="ECO:0000256" key="2">
    <source>
        <dbReference type="ARBA" id="ARBA00004370"/>
    </source>
</evidence>
<evidence type="ECO:0000256" key="4">
    <source>
        <dbReference type="ARBA" id="ARBA00022553"/>
    </source>
</evidence>
<dbReference type="InterPro" id="IPR036890">
    <property type="entry name" value="HATPase_C_sf"/>
</dbReference>
<comment type="catalytic activity">
    <reaction evidence="1">
        <text>ATP + protein L-histidine = ADP + protein N-phospho-L-histidine.</text>
        <dbReference type="EC" id="2.7.13.3"/>
    </reaction>
</comment>
<dbReference type="InterPro" id="IPR050351">
    <property type="entry name" value="BphY/WalK/GraS-like"/>
</dbReference>
<reference evidence="10 11" key="1">
    <citation type="submission" date="2018-10" db="EMBL/GenBank/DDBJ databases">
        <title>Streptococcus hillyeri sp. nov., isolated from equine tracheal sample.</title>
        <authorList>
            <person name="Macfadyen A.C."/>
            <person name="Waller A."/>
            <person name="Paterson G.K."/>
        </authorList>
    </citation>
    <scope>NUCLEOTIDE SEQUENCE [LARGE SCALE GENOMIC DNA]</scope>
    <source>
        <strain evidence="10 11">28462</strain>
    </source>
</reference>
<sequence>MTKKRVGIWFILVSLVTSGLILIGFYVGMMTYIHQEAQVAIQDSILEYSEEYNVIISERLYGLDVPLTKDYQLKDNMDEDSQETLESLAIWAKQHVKNHEIQFVHLSGNDYYISVADVGQEKVMIVVEVTPEIRLVHYITVLLLFILVLGLLGSGNLGMRLGAKIERERHQQKEFFENASHELKTPLMVIQGYADGLSNDLLSSQEASQNILQETEKMRHLVDEILHLSRLESGALAIEKVPVSLSDVLENCLYPITFQARQQNLEVQEELANVEVLADPAQLERALTNILSNSLRYAQTYIRVTVTTKSLTIANDGLQLSEEDLAHLFDRFYTGKHGKTGIGMALTKTIIQQHGWKISARNTVDGVAFVIAFSK</sequence>
<protein>
    <recommendedName>
        <fullName evidence="3">histidine kinase</fullName>
        <ecNumber evidence="3">2.7.13.3</ecNumber>
    </recommendedName>
</protein>
<dbReference type="PROSITE" id="PS50109">
    <property type="entry name" value="HIS_KIN"/>
    <property type="match status" value="1"/>
</dbReference>
<dbReference type="InterPro" id="IPR005467">
    <property type="entry name" value="His_kinase_dom"/>
</dbReference>
<dbReference type="SUPFAM" id="SSF47384">
    <property type="entry name" value="Homodimeric domain of signal transducing histidine kinase"/>
    <property type="match status" value="1"/>
</dbReference>
<dbReference type="FunFam" id="1.10.287.130:FF:000001">
    <property type="entry name" value="Two-component sensor histidine kinase"/>
    <property type="match status" value="1"/>
</dbReference>
<keyword evidence="5" id="KW-0808">Transferase</keyword>
<dbReference type="CDD" id="cd00082">
    <property type="entry name" value="HisKA"/>
    <property type="match status" value="1"/>
</dbReference>
<feature type="transmembrane region" description="Helical" evidence="8">
    <location>
        <begin position="135"/>
        <end position="159"/>
    </location>
</feature>
<dbReference type="Pfam" id="PF00512">
    <property type="entry name" value="HisKA"/>
    <property type="match status" value="1"/>
</dbReference>
<dbReference type="GO" id="GO:0016036">
    <property type="term" value="P:cellular response to phosphate starvation"/>
    <property type="evidence" value="ECO:0007669"/>
    <property type="project" value="TreeGrafter"/>
</dbReference>
<dbReference type="EC" id="2.7.13.3" evidence="3"/>
<name>A0A3L9DSV0_9STRE</name>
<accession>A0A3L9DSV0</accession>
<evidence type="ECO:0000256" key="3">
    <source>
        <dbReference type="ARBA" id="ARBA00012438"/>
    </source>
</evidence>
<dbReference type="Pfam" id="PF02518">
    <property type="entry name" value="HATPase_c"/>
    <property type="match status" value="1"/>
</dbReference>
<dbReference type="OrthoDB" id="9780718at2"/>
<dbReference type="InterPro" id="IPR003661">
    <property type="entry name" value="HisK_dim/P_dom"/>
</dbReference>
<dbReference type="EMBL" id="RCVM01000003">
    <property type="protein sequence ID" value="RLY04411.1"/>
    <property type="molecule type" value="Genomic_DNA"/>
</dbReference>
<feature type="domain" description="Histidine kinase" evidence="9">
    <location>
        <begin position="178"/>
        <end position="375"/>
    </location>
</feature>
<comment type="subcellular location">
    <subcellularLocation>
        <location evidence="2">Membrane</location>
    </subcellularLocation>
</comment>
<gene>
    <name evidence="10" type="ORF">EAF07_02925</name>
</gene>
<dbReference type="PANTHER" id="PTHR45453:SF1">
    <property type="entry name" value="PHOSPHATE REGULON SENSOR PROTEIN PHOR"/>
    <property type="match status" value="1"/>
</dbReference>
<feature type="transmembrane region" description="Helical" evidence="8">
    <location>
        <begin position="7"/>
        <end position="27"/>
    </location>
</feature>
<evidence type="ECO:0000313" key="10">
    <source>
        <dbReference type="EMBL" id="RLY04411.1"/>
    </source>
</evidence>
<organism evidence="10 11">
    <name type="scientific">Streptococcus hillyeri</name>
    <dbReference type="NCBI Taxonomy" id="2282420"/>
    <lineage>
        <taxon>Bacteria</taxon>
        <taxon>Bacillati</taxon>
        <taxon>Bacillota</taxon>
        <taxon>Bacilli</taxon>
        <taxon>Lactobacillales</taxon>
        <taxon>Streptococcaceae</taxon>
        <taxon>Streptococcus</taxon>
    </lineage>
</organism>
<dbReference type="InterPro" id="IPR003594">
    <property type="entry name" value="HATPase_dom"/>
</dbReference>
<dbReference type="Gene3D" id="3.30.565.10">
    <property type="entry name" value="Histidine kinase-like ATPase, C-terminal domain"/>
    <property type="match status" value="1"/>
</dbReference>
<dbReference type="AlphaFoldDB" id="A0A3L9DSV0"/>
<keyword evidence="6 10" id="KW-0418">Kinase</keyword>
<keyword evidence="8" id="KW-0472">Membrane</keyword>
<evidence type="ECO:0000256" key="1">
    <source>
        <dbReference type="ARBA" id="ARBA00000085"/>
    </source>
</evidence>
<dbReference type="RefSeq" id="WP_121834793.1">
    <property type="nucleotide sequence ID" value="NZ_RCVM01000003.1"/>
</dbReference>
<dbReference type="PANTHER" id="PTHR45453">
    <property type="entry name" value="PHOSPHATE REGULON SENSOR PROTEIN PHOR"/>
    <property type="match status" value="1"/>
</dbReference>
<keyword evidence="8" id="KW-0812">Transmembrane</keyword>
<dbReference type="InterPro" id="IPR036097">
    <property type="entry name" value="HisK_dim/P_sf"/>
</dbReference>
<dbReference type="SMART" id="SM00388">
    <property type="entry name" value="HisKA"/>
    <property type="match status" value="1"/>
</dbReference>
<evidence type="ECO:0000256" key="6">
    <source>
        <dbReference type="ARBA" id="ARBA00022777"/>
    </source>
</evidence>
<dbReference type="SMART" id="SM00387">
    <property type="entry name" value="HATPase_c"/>
    <property type="match status" value="1"/>
</dbReference>
<evidence type="ECO:0000256" key="7">
    <source>
        <dbReference type="ARBA" id="ARBA00023012"/>
    </source>
</evidence>
<keyword evidence="4" id="KW-0597">Phosphoprotein</keyword>
<evidence type="ECO:0000256" key="5">
    <source>
        <dbReference type="ARBA" id="ARBA00022679"/>
    </source>
</evidence>
<dbReference type="GO" id="GO:0004721">
    <property type="term" value="F:phosphoprotein phosphatase activity"/>
    <property type="evidence" value="ECO:0007669"/>
    <property type="project" value="TreeGrafter"/>
</dbReference>
<comment type="caution">
    <text evidence="10">The sequence shown here is derived from an EMBL/GenBank/DDBJ whole genome shotgun (WGS) entry which is preliminary data.</text>
</comment>
<evidence type="ECO:0000313" key="11">
    <source>
        <dbReference type="Proteomes" id="UP000279194"/>
    </source>
</evidence>
<evidence type="ECO:0000256" key="8">
    <source>
        <dbReference type="SAM" id="Phobius"/>
    </source>
</evidence>